<name>A0A0N5BIK2_STREA</name>
<evidence type="ECO:0000313" key="2">
    <source>
        <dbReference type="WBParaSite" id="SPAL_0000578375.1"/>
    </source>
</evidence>
<dbReference type="Proteomes" id="UP000046392">
    <property type="component" value="Unplaced"/>
</dbReference>
<proteinExistence type="predicted"/>
<dbReference type="AlphaFoldDB" id="A0A0N5BIK2"/>
<reference evidence="2" key="1">
    <citation type="submission" date="2017-02" db="UniProtKB">
        <authorList>
            <consortium name="WormBaseParasite"/>
        </authorList>
    </citation>
    <scope>IDENTIFICATION</scope>
</reference>
<evidence type="ECO:0000313" key="1">
    <source>
        <dbReference type="Proteomes" id="UP000046392"/>
    </source>
</evidence>
<accession>A0A0N5BIK2</accession>
<organism evidence="1 2">
    <name type="scientific">Strongyloides papillosus</name>
    <name type="common">Intestinal threadworm</name>
    <dbReference type="NCBI Taxonomy" id="174720"/>
    <lineage>
        <taxon>Eukaryota</taxon>
        <taxon>Metazoa</taxon>
        <taxon>Ecdysozoa</taxon>
        <taxon>Nematoda</taxon>
        <taxon>Chromadorea</taxon>
        <taxon>Rhabditida</taxon>
        <taxon>Tylenchina</taxon>
        <taxon>Panagrolaimomorpha</taxon>
        <taxon>Strongyloidoidea</taxon>
        <taxon>Strongyloididae</taxon>
        <taxon>Strongyloides</taxon>
    </lineage>
</organism>
<sequence>MDDKKFEELVRLKQENIKKLENISKKLDNIDFSTDETRKQGEYLKSLGISIEQCIKNSVINTSDPTDPPVYQKK</sequence>
<keyword evidence="1" id="KW-1185">Reference proteome</keyword>
<dbReference type="WBParaSite" id="SPAL_0000578375.1">
    <property type="protein sequence ID" value="SPAL_0000578375.1"/>
    <property type="gene ID" value="SPAL_0000578375"/>
</dbReference>
<protein>
    <submittedName>
        <fullName evidence="2">Uncharacterized protein</fullName>
    </submittedName>
</protein>